<dbReference type="PhylomeDB" id="A0A0G4G088"/>
<sequence length="335" mass="37404">MVRRSLCRLGLRTVANTVENHYYLSRCSEFKEDNIIPRGCPTVWQKEGTEAQAIRSVGAPMSVEQVQHFQKNGFLVLHNLFTPSETLRLAEEAREVRDRTVRENPKDERIIMEPNGSAVRSVFAVHKTETVFGKLCREKRILNVAKVLLGDDVYLHQSRINFQAPFVGTGFGWHSDFETWHMEDGMPLPRCLSASVLLTDNFSYNGPLMVIPGSQEHFIGCVGETPEENAWETSLKNALYFGTPSHSSIQKMAVETGAGIRQCTGEAGSVIFFDSNLLHASSSNLTPFPRENVFMAFSAVSNAPLDHVFTAKGRPEHLACRDPQWAGVPLAPTRV</sequence>
<evidence type="ECO:0000256" key="1">
    <source>
        <dbReference type="ARBA" id="ARBA00001962"/>
    </source>
</evidence>
<dbReference type="PANTHER" id="PTHR20883">
    <property type="entry name" value="PHYTANOYL-COA DIOXYGENASE DOMAIN CONTAINING 1"/>
    <property type="match status" value="1"/>
</dbReference>
<dbReference type="SUPFAM" id="SSF51197">
    <property type="entry name" value="Clavaminate synthase-like"/>
    <property type="match status" value="1"/>
</dbReference>
<evidence type="ECO:0008006" key="3">
    <source>
        <dbReference type="Google" id="ProtNLM"/>
    </source>
</evidence>
<dbReference type="PANTHER" id="PTHR20883:SF48">
    <property type="entry name" value="ECTOINE DIOXYGENASE"/>
    <property type="match status" value="1"/>
</dbReference>
<organism evidence="2">
    <name type="scientific">Chromera velia CCMP2878</name>
    <dbReference type="NCBI Taxonomy" id="1169474"/>
    <lineage>
        <taxon>Eukaryota</taxon>
        <taxon>Sar</taxon>
        <taxon>Alveolata</taxon>
        <taxon>Colpodellida</taxon>
        <taxon>Chromeraceae</taxon>
        <taxon>Chromera</taxon>
    </lineage>
</organism>
<dbReference type="Pfam" id="PF05721">
    <property type="entry name" value="PhyH"/>
    <property type="match status" value="1"/>
</dbReference>
<protein>
    <recommendedName>
        <fullName evidence="3">Ectoine hydroxylase</fullName>
    </recommendedName>
</protein>
<dbReference type="GO" id="GO:0046872">
    <property type="term" value="F:metal ion binding"/>
    <property type="evidence" value="ECO:0007669"/>
    <property type="project" value="UniProtKB-ARBA"/>
</dbReference>
<dbReference type="Gene3D" id="2.60.120.620">
    <property type="entry name" value="q2cbj1_9rhob like domain"/>
    <property type="match status" value="1"/>
</dbReference>
<dbReference type="InterPro" id="IPR008775">
    <property type="entry name" value="Phytyl_CoA_dOase-like"/>
</dbReference>
<dbReference type="GO" id="GO:0016491">
    <property type="term" value="F:oxidoreductase activity"/>
    <property type="evidence" value="ECO:0007669"/>
    <property type="project" value="UniProtKB-ARBA"/>
</dbReference>
<dbReference type="VEuPathDB" id="CryptoDB:Cvel_19573"/>
<evidence type="ECO:0000313" key="2">
    <source>
        <dbReference type="EMBL" id="CEM21102.1"/>
    </source>
</evidence>
<reference evidence="2" key="1">
    <citation type="submission" date="2014-11" db="EMBL/GenBank/DDBJ databases">
        <authorList>
            <person name="Otto D Thomas"/>
            <person name="Naeem Raeece"/>
        </authorList>
    </citation>
    <scope>NUCLEOTIDE SEQUENCE</scope>
</reference>
<comment type="cofactor">
    <cofactor evidence="1">
        <name>Fe cation</name>
        <dbReference type="ChEBI" id="CHEBI:24875"/>
    </cofactor>
</comment>
<proteinExistence type="predicted"/>
<accession>A0A0G4G088</accession>
<gene>
    <name evidence="2" type="ORF">Cvel_19573</name>
</gene>
<name>A0A0G4G088_9ALVE</name>
<dbReference type="AlphaFoldDB" id="A0A0G4G088"/>
<dbReference type="EMBL" id="CDMZ01000770">
    <property type="protein sequence ID" value="CEM21102.1"/>
    <property type="molecule type" value="Genomic_DNA"/>
</dbReference>